<reference evidence="1" key="1">
    <citation type="journal article" date="2021" name="Proc. Natl. Acad. Sci. U.S.A.">
        <title>A Catalog of Tens of Thousands of Viruses from Human Metagenomes Reveals Hidden Associations with Chronic Diseases.</title>
        <authorList>
            <person name="Tisza M.J."/>
            <person name="Buck C.B."/>
        </authorList>
    </citation>
    <scope>NUCLEOTIDE SEQUENCE</scope>
    <source>
        <strain evidence="1">CtmTa7</strain>
    </source>
</reference>
<organism evidence="1">
    <name type="scientific">virus sp. ctmTa7</name>
    <dbReference type="NCBI Taxonomy" id="2828255"/>
    <lineage>
        <taxon>Viruses</taxon>
    </lineage>
</organism>
<accession>A0A8S5RCK3</accession>
<evidence type="ECO:0000313" key="1">
    <source>
        <dbReference type="EMBL" id="DAE28817.1"/>
    </source>
</evidence>
<sequence length="127" mass="14264">MSDLKAKHAFGSLANVDQAIADGKIDAYDILFLKDGDVARIGWIDKDGNKVIAQNKDQIIHVDELPTESGDENVVYIFEKHGYIWDKEKSKCIPLSEPTDVTEIKEKVDNFETAIKEVHSSLEIAEF</sequence>
<name>A0A8S5RCK3_9VIRU</name>
<dbReference type="EMBL" id="BK059091">
    <property type="protein sequence ID" value="DAE28817.1"/>
    <property type="molecule type" value="Genomic_DNA"/>
</dbReference>
<proteinExistence type="predicted"/>
<protein>
    <submittedName>
        <fullName evidence="1">Uncharacterized protein</fullName>
    </submittedName>
</protein>